<feature type="region of interest" description="Disordered" evidence="1">
    <location>
        <begin position="1"/>
        <end position="240"/>
    </location>
</feature>
<evidence type="ECO:0000256" key="1">
    <source>
        <dbReference type="SAM" id="MobiDB-lite"/>
    </source>
</evidence>
<feature type="compositionally biased region" description="Basic and acidic residues" evidence="1">
    <location>
        <begin position="113"/>
        <end position="131"/>
    </location>
</feature>
<dbReference type="Pfam" id="PF10253">
    <property type="entry name" value="PRCC"/>
    <property type="match status" value="1"/>
</dbReference>
<evidence type="ECO:0000313" key="2">
    <source>
        <dbReference type="EMBL" id="WFD33630.1"/>
    </source>
</evidence>
<reference evidence="2" key="1">
    <citation type="submission" date="2023-03" db="EMBL/GenBank/DDBJ databases">
        <title>Mating type loci evolution in Malassezia.</title>
        <authorList>
            <person name="Coelho M.A."/>
        </authorList>
    </citation>
    <scope>NUCLEOTIDE SEQUENCE</scope>
    <source>
        <strain evidence="2">CBS 11721</strain>
    </source>
</reference>
<keyword evidence="3" id="KW-1185">Reference proteome</keyword>
<dbReference type="EMBL" id="CP119877">
    <property type="protein sequence ID" value="WFD33630.1"/>
    <property type="molecule type" value="Genomic_DNA"/>
</dbReference>
<sequence>MSLVAAYASDSDDDEPQARMPSSASNASNTSGAGSASRMGLPPPKTSGAKRPRVIRVDATLPEPEEKTPVPKAKPMLADPAAPHSLLSMLPAPSAQPKEKKQKLDTTENTVADDMRLTIKTDSASARDNEGFRAMLGLKPSARSHTAASNTKSDEFIPTKSERLAEAQKAAAESPAPADAAAANKHSVSSAVPAFSAAPEVRSRSPTPEAESREQLDADADAEAAQYDGWHQDPDGTWVPVTPEAHEIYARWLAENAPPPLEEQDIGTQRQFGRSQATATLDADAEMHAHWDSRPAQPPPAGADKPNMLAQVSERLQSDRLTNVRARTRGQLTSLIVQAQEKRQMLEERWSHGRQKMRENKKRYGF</sequence>
<accession>A0AAF0J527</accession>
<feature type="compositionally biased region" description="Low complexity" evidence="1">
    <location>
        <begin position="167"/>
        <end position="199"/>
    </location>
</feature>
<feature type="compositionally biased region" description="Polar residues" evidence="1">
    <location>
        <begin position="266"/>
        <end position="279"/>
    </location>
</feature>
<dbReference type="Proteomes" id="UP001219933">
    <property type="component" value="Chromosome 1"/>
</dbReference>
<feature type="compositionally biased region" description="Basic and acidic residues" evidence="1">
    <location>
        <begin position="97"/>
        <end position="106"/>
    </location>
</feature>
<gene>
    <name evidence="2" type="ORF">MCUN1_000443</name>
</gene>
<name>A0AAF0J527_9BASI</name>
<feature type="compositionally biased region" description="Basic and acidic residues" evidence="1">
    <location>
        <begin position="152"/>
        <end position="166"/>
    </location>
</feature>
<evidence type="ECO:0000313" key="3">
    <source>
        <dbReference type="Proteomes" id="UP001219933"/>
    </source>
</evidence>
<proteinExistence type="predicted"/>
<organism evidence="2 3">
    <name type="scientific">Malassezia cuniculi</name>
    <dbReference type="NCBI Taxonomy" id="948313"/>
    <lineage>
        <taxon>Eukaryota</taxon>
        <taxon>Fungi</taxon>
        <taxon>Dikarya</taxon>
        <taxon>Basidiomycota</taxon>
        <taxon>Ustilaginomycotina</taxon>
        <taxon>Malasseziomycetes</taxon>
        <taxon>Malasseziales</taxon>
        <taxon>Malasseziaceae</taxon>
        <taxon>Malassezia</taxon>
    </lineage>
</organism>
<evidence type="ECO:0008006" key="4">
    <source>
        <dbReference type="Google" id="ProtNLM"/>
    </source>
</evidence>
<dbReference type="InterPro" id="IPR018800">
    <property type="entry name" value="PRCC"/>
</dbReference>
<protein>
    <recommendedName>
        <fullName evidence="4">Mitotic checkpoint regulator, MAD2B-interacting-domain-containing protein</fullName>
    </recommendedName>
</protein>
<feature type="region of interest" description="Disordered" evidence="1">
    <location>
        <begin position="347"/>
        <end position="366"/>
    </location>
</feature>
<feature type="compositionally biased region" description="Low complexity" evidence="1">
    <location>
        <begin position="22"/>
        <end position="37"/>
    </location>
</feature>
<dbReference type="AlphaFoldDB" id="A0AAF0J527"/>
<feature type="compositionally biased region" description="Basic residues" evidence="1">
    <location>
        <begin position="352"/>
        <end position="366"/>
    </location>
</feature>
<feature type="region of interest" description="Disordered" evidence="1">
    <location>
        <begin position="252"/>
        <end position="308"/>
    </location>
</feature>